<sequence>MPASSPHRSTTGKIPISTIAFGTTWGTIDLSGQRTPVPVDEASLREIAAISGGQSFTATSEDQLRAVYGKLREQIGYETARSRSANPGTSPAPSPSCSASAAPSRSAAASPSPQETGSHGRSAWLVFGAVVCIRLVKTASGRGRRGSSAQASQELPPAAGTVHSR</sequence>
<name>A0ABP9QFN9_9PSEU</name>
<evidence type="ECO:0000256" key="1">
    <source>
        <dbReference type="SAM" id="MobiDB-lite"/>
    </source>
</evidence>
<reference evidence="3" key="1">
    <citation type="journal article" date="2019" name="Int. J. Syst. Evol. Microbiol.">
        <title>The Global Catalogue of Microorganisms (GCM) 10K type strain sequencing project: providing services to taxonomists for standard genome sequencing and annotation.</title>
        <authorList>
            <consortium name="The Broad Institute Genomics Platform"/>
            <consortium name="The Broad Institute Genome Sequencing Center for Infectious Disease"/>
            <person name="Wu L."/>
            <person name="Ma J."/>
        </authorList>
    </citation>
    <scope>NUCLEOTIDE SEQUENCE [LARGE SCALE GENOMIC DNA]</scope>
    <source>
        <strain evidence="3">JCM 18303</strain>
    </source>
</reference>
<evidence type="ECO:0000313" key="3">
    <source>
        <dbReference type="Proteomes" id="UP001428817"/>
    </source>
</evidence>
<evidence type="ECO:0000313" key="2">
    <source>
        <dbReference type="EMBL" id="GAA5161123.1"/>
    </source>
</evidence>
<organism evidence="2 3">
    <name type="scientific">Pseudonocardia eucalypti</name>
    <dbReference type="NCBI Taxonomy" id="648755"/>
    <lineage>
        <taxon>Bacteria</taxon>
        <taxon>Bacillati</taxon>
        <taxon>Actinomycetota</taxon>
        <taxon>Actinomycetes</taxon>
        <taxon>Pseudonocardiales</taxon>
        <taxon>Pseudonocardiaceae</taxon>
        <taxon>Pseudonocardia</taxon>
    </lineage>
</organism>
<gene>
    <name evidence="2" type="ORF">GCM10023321_44850</name>
</gene>
<feature type="region of interest" description="Disordered" evidence="1">
    <location>
        <begin position="139"/>
        <end position="165"/>
    </location>
</feature>
<protein>
    <submittedName>
        <fullName evidence="2">Uncharacterized protein</fullName>
    </submittedName>
</protein>
<feature type="region of interest" description="Disordered" evidence="1">
    <location>
        <begin position="78"/>
        <end position="119"/>
    </location>
</feature>
<feature type="compositionally biased region" description="Low complexity" evidence="1">
    <location>
        <begin position="95"/>
        <end position="113"/>
    </location>
</feature>
<dbReference type="InterPro" id="IPR036465">
    <property type="entry name" value="vWFA_dom_sf"/>
</dbReference>
<dbReference type="Gene3D" id="3.40.50.410">
    <property type="entry name" value="von Willebrand factor, type A domain"/>
    <property type="match status" value="1"/>
</dbReference>
<dbReference type="Proteomes" id="UP001428817">
    <property type="component" value="Unassembled WGS sequence"/>
</dbReference>
<accession>A0ABP9QFN9</accession>
<proteinExistence type="predicted"/>
<dbReference type="EMBL" id="BAABJP010000022">
    <property type="protein sequence ID" value="GAA5161123.1"/>
    <property type="molecule type" value="Genomic_DNA"/>
</dbReference>
<comment type="caution">
    <text evidence="2">The sequence shown here is derived from an EMBL/GenBank/DDBJ whole genome shotgun (WGS) entry which is preliminary data.</text>
</comment>
<keyword evidence="3" id="KW-1185">Reference proteome</keyword>